<proteinExistence type="predicted"/>
<dbReference type="Proteomes" id="UP000765509">
    <property type="component" value="Unassembled WGS sequence"/>
</dbReference>
<accession>A0A9Q3FLK6</accession>
<dbReference type="OrthoDB" id="2505291at2759"/>
<protein>
    <submittedName>
        <fullName evidence="1">Uncharacterized protein</fullName>
    </submittedName>
</protein>
<name>A0A9Q3FLK6_9BASI</name>
<comment type="caution">
    <text evidence="1">The sequence shown here is derived from an EMBL/GenBank/DDBJ whole genome shotgun (WGS) entry which is preliminary data.</text>
</comment>
<dbReference type="EMBL" id="AVOT02044479">
    <property type="protein sequence ID" value="MBW0539825.1"/>
    <property type="molecule type" value="Genomic_DNA"/>
</dbReference>
<dbReference type="AlphaFoldDB" id="A0A9Q3FLK6"/>
<evidence type="ECO:0000313" key="1">
    <source>
        <dbReference type="EMBL" id="MBW0539825.1"/>
    </source>
</evidence>
<sequence>MQQEYSTLYKDFLSPKSKGPGDFFRNINKMQISCNHHLMLNKMRDADLEDHESRSTQDNSSTITQTIVDAETSIMSSKIAHLLKMLLRNKQLKCGPTKLVVYSIHYHLNQSDHLFTVELVFHLPITLSFQHKLMEQLQPKHRRRPWRTSSIILNVKYSLHPSQQLELASTQLSLILSI</sequence>
<keyword evidence="2" id="KW-1185">Reference proteome</keyword>
<organism evidence="1 2">
    <name type="scientific">Austropuccinia psidii MF-1</name>
    <dbReference type="NCBI Taxonomy" id="1389203"/>
    <lineage>
        <taxon>Eukaryota</taxon>
        <taxon>Fungi</taxon>
        <taxon>Dikarya</taxon>
        <taxon>Basidiomycota</taxon>
        <taxon>Pucciniomycotina</taxon>
        <taxon>Pucciniomycetes</taxon>
        <taxon>Pucciniales</taxon>
        <taxon>Sphaerophragmiaceae</taxon>
        <taxon>Austropuccinia</taxon>
    </lineage>
</organism>
<evidence type="ECO:0000313" key="2">
    <source>
        <dbReference type="Proteomes" id="UP000765509"/>
    </source>
</evidence>
<reference evidence="1" key="1">
    <citation type="submission" date="2021-03" db="EMBL/GenBank/DDBJ databases">
        <title>Draft genome sequence of rust myrtle Austropuccinia psidii MF-1, a brazilian biotype.</title>
        <authorList>
            <person name="Quecine M.C."/>
            <person name="Pachon D.M.R."/>
            <person name="Bonatelli M.L."/>
            <person name="Correr F.H."/>
            <person name="Franceschini L.M."/>
            <person name="Leite T.F."/>
            <person name="Margarido G.R.A."/>
            <person name="Almeida C.A."/>
            <person name="Ferrarezi J.A."/>
            <person name="Labate C.A."/>
        </authorList>
    </citation>
    <scope>NUCLEOTIDE SEQUENCE</scope>
    <source>
        <strain evidence="1">MF-1</strain>
    </source>
</reference>
<gene>
    <name evidence="1" type="ORF">O181_079540</name>
</gene>